<evidence type="ECO:0000256" key="2">
    <source>
        <dbReference type="ARBA" id="ARBA00023015"/>
    </source>
</evidence>
<dbReference type="InterPro" id="IPR036388">
    <property type="entry name" value="WH-like_DNA-bd_sf"/>
</dbReference>
<evidence type="ECO:0000256" key="1">
    <source>
        <dbReference type="ARBA" id="ARBA00007788"/>
    </source>
</evidence>
<feature type="region of interest" description="Disordered" evidence="6">
    <location>
        <begin position="235"/>
        <end position="264"/>
    </location>
</feature>
<dbReference type="Pfam" id="PF04542">
    <property type="entry name" value="Sigma70_r2"/>
    <property type="match status" value="1"/>
</dbReference>
<evidence type="ECO:0000256" key="6">
    <source>
        <dbReference type="SAM" id="MobiDB-lite"/>
    </source>
</evidence>
<dbReference type="PANTHER" id="PTHR30603">
    <property type="entry name" value="RNA POLYMERASE SIGMA FACTOR RPO"/>
    <property type="match status" value="1"/>
</dbReference>
<evidence type="ECO:0000256" key="5">
    <source>
        <dbReference type="ARBA" id="ARBA00023163"/>
    </source>
</evidence>
<sequence length="593" mass="67306">MKNWWWRCDNTQHIQLVASKCCWLTQLKSFFFCLESLTFNGPSFSTTFSFLPTKTMGLGFGFRLNLKWGFPLHSRFHSNSTFKLMSASPAIVKEASFVSARLSFLSVISEESETIGRDSLTACAFSPSSPQILENDLSIMEELKMPAKENINAYKTSNFGILMQNLGVLEESFSDSDVLRLEKEILTHLSKLGALKLFNTRLSNTLQNSIFSDLASTSTEHVGENKIRSEIESPTSRTIVRTGKREERRSRKRKLENPKTQSSQLPVETILQGPLQPFVSTMKGSKKCSRKRLAIAKKEAELSTGVKMISKLEQIRIALEIETGGVVSLSCWAEAAGVDEKMLKQQLHFGWHCQDEVIRSTKSLVLYLARKYRGLGIALDDLLQAGKIGVLQGAERFDPARGYRFSTYVQYWIRKSMSRLVARHARGIKVPGTLSKAINRIQKTRKAITNSRGKCQDDNEIAKLTGLSLDKIRSASQCLRVVGSVDQKIGESFQGKYLEFMADMSITTPEETVMRQHMRKDIHNLLAGLDSRERQVLILRYGLNNYQPKSLEEIGKLFRVSKEWIRKIEKKALTKLRNEEINSDLSQYSKFTY</sequence>
<feature type="domain" description="RNA polymerase sigma-70 region 3" evidence="7">
    <location>
        <begin position="437"/>
        <end position="512"/>
    </location>
</feature>
<dbReference type="CDD" id="cd06171">
    <property type="entry name" value="Sigma70_r4"/>
    <property type="match status" value="1"/>
</dbReference>
<dbReference type="InterPro" id="IPR013325">
    <property type="entry name" value="RNA_pol_sigma_r2"/>
</dbReference>
<gene>
    <name evidence="10" type="ORF">F8388_024300</name>
    <name evidence="11" type="ORF">G4B88_004006</name>
</gene>
<evidence type="ECO:0008006" key="14">
    <source>
        <dbReference type="Google" id="ProtNLM"/>
    </source>
</evidence>
<evidence type="ECO:0000259" key="9">
    <source>
        <dbReference type="Pfam" id="PF04545"/>
    </source>
</evidence>
<dbReference type="SUPFAM" id="SSF88659">
    <property type="entry name" value="Sigma3 and sigma4 domains of RNA polymerase sigma factors"/>
    <property type="match status" value="2"/>
</dbReference>
<dbReference type="PANTHER" id="PTHR30603:SF13">
    <property type="entry name" value="RNA POLYMERASE SIGMA FACTOR SIGC"/>
    <property type="match status" value="1"/>
</dbReference>
<dbReference type="InterPro" id="IPR014284">
    <property type="entry name" value="RNA_pol_sigma-70_dom"/>
</dbReference>
<dbReference type="Pfam" id="PF04545">
    <property type="entry name" value="Sigma70_r4"/>
    <property type="match status" value="1"/>
</dbReference>
<dbReference type="GO" id="GO:0016987">
    <property type="term" value="F:sigma factor activity"/>
    <property type="evidence" value="ECO:0007669"/>
    <property type="project" value="UniProtKB-KW"/>
</dbReference>
<dbReference type="SUPFAM" id="SSF88946">
    <property type="entry name" value="Sigma2 domain of RNA polymerase sigma factors"/>
    <property type="match status" value="1"/>
</dbReference>
<dbReference type="InterPro" id="IPR013324">
    <property type="entry name" value="RNA_pol_sigma_r3/r4-like"/>
</dbReference>
<dbReference type="EMBL" id="JAATIQ010000077">
    <property type="protein sequence ID" value="KAF4387679.1"/>
    <property type="molecule type" value="Genomic_DNA"/>
</dbReference>
<keyword evidence="13" id="KW-1185">Reference proteome</keyword>
<dbReference type="Proteomes" id="UP000525078">
    <property type="component" value="Unassembled WGS sequence"/>
</dbReference>
<evidence type="ECO:0000256" key="3">
    <source>
        <dbReference type="ARBA" id="ARBA00023082"/>
    </source>
</evidence>
<evidence type="ECO:0000313" key="11">
    <source>
        <dbReference type="EMBL" id="KAF4387679.1"/>
    </source>
</evidence>
<comment type="similarity">
    <text evidence="1">Belongs to the sigma-70 factor family.</text>
</comment>
<keyword evidence="2" id="KW-0805">Transcription regulation</keyword>
<keyword evidence="3" id="KW-0731">Sigma factor</keyword>
<feature type="domain" description="RNA polymerase sigma-70 region 4" evidence="9">
    <location>
        <begin position="525"/>
        <end position="578"/>
    </location>
</feature>
<dbReference type="InterPro" id="IPR000943">
    <property type="entry name" value="RNA_pol_sigma70"/>
</dbReference>
<evidence type="ECO:0000313" key="13">
    <source>
        <dbReference type="Proteomes" id="UP000583929"/>
    </source>
</evidence>
<dbReference type="GO" id="GO:0071482">
    <property type="term" value="P:cellular response to light stimulus"/>
    <property type="evidence" value="ECO:0007669"/>
    <property type="project" value="UniProtKB-ARBA"/>
</dbReference>
<keyword evidence="5" id="KW-0804">Transcription</keyword>
<dbReference type="EMBL" id="JAATIP010000290">
    <property type="protein sequence ID" value="KAF4353731.1"/>
    <property type="molecule type" value="Genomic_DNA"/>
</dbReference>
<evidence type="ECO:0000313" key="12">
    <source>
        <dbReference type="Proteomes" id="UP000525078"/>
    </source>
</evidence>
<dbReference type="Proteomes" id="UP000583929">
    <property type="component" value="Unassembled WGS sequence"/>
</dbReference>
<evidence type="ECO:0000259" key="7">
    <source>
        <dbReference type="Pfam" id="PF04539"/>
    </source>
</evidence>
<keyword evidence="4" id="KW-0238">DNA-binding</keyword>
<dbReference type="Gene3D" id="1.10.10.10">
    <property type="entry name" value="Winged helix-like DNA-binding domain superfamily/Winged helix DNA-binding domain"/>
    <property type="match status" value="2"/>
</dbReference>
<dbReference type="NCBIfam" id="TIGR02937">
    <property type="entry name" value="sigma70-ECF"/>
    <property type="match status" value="1"/>
</dbReference>
<name>A0A7J6E5U3_CANSA</name>
<dbReference type="Gene3D" id="1.20.120.1810">
    <property type="match status" value="1"/>
</dbReference>
<proteinExistence type="inferred from homology"/>
<dbReference type="GO" id="GO:0003677">
    <property type="term" value="F:DNA binding"/>
    <property type="evidence" value="ECO:0007669"/>
    <property type="project" value="UniProtKB-KW"/>
</dbReference>
<evidence type="ECO:0000256" key="4">
    <source>
        <dbReference type="ARBA" id="ARBA00023125"/>
    </source>
</evidence>
<dbReference type="PRINTS" id="PR00046">
    <property type="entry name" value="SIGMA70FCT"/>
</dbReference>
<dbReference type="GO" id="GO:0006352">
    <property type="term" value="P:DNA-templated transcription initiation"/>
    <property type="evidence" value="ECO:0007669"/>
    <property type="project" value="InterPro"/>
</dbReference>
<organism evidence="10 12">
    <name type="scientific">Cannabis sativa</name>
    <name type="common">Hemp</name>
    <name type="synonym">Marijuana</name>
    <dbReference type="NCBI Taxonomy" id="3483"/>
    <lineage>
        <taxon>Eukaryota</taxon>
        <taxon>Viridiplantae</taxon>
        <taxon>Streptophyta</taxon>
        <taxon>Embryophyta</taxon>
        <taxon>Tracheophyta</taxon>
        <taxon>Spermatophyta</taxon>
        <taxon>Magnoliopsida</taxon>
        <taxon>eudicotyledons</taxon>
        <taxon>Gunneridae</taxon>
        <taxon>Pentapetalae</taxon>
        <taxon>rosids</taxon>
        <taxon>fabids</taxon>
        <taxon>Rosales</taxon>
        <taxon>Cannabaceae</taxon>
        <taxon>Cannabis</taxon>
    </lineage>
</organism>
<accession>A0A7J6E5U3</accession>
<dbReference type="InterPro" id="IPR007624">
    <property type="entry name" value="RNA_pol_sigma70_r3"/>
</dbReference>
<dbReference type="InterPro" id="IPR050239">
    <property type="entry name" value="Sigma-70_RNA_pol_init_factors"/>
</dbReference>
<dbReference type="InterPro" id="IPR007627">
    <property type="entry name" value="RNA_pol_sigma70_r2"/>
</dbReference>
<dbReference type="Pfam" id="PF04539">
    <property type="entry name" value="Sigma70_r3"/>
    <property type="match status" value="1"/>
</dbReference>
<evidence type="ECO:0000259" key="8">
    <source>
        <dbReference type="Pfam" id="PF04542"/>
    </source>
</evidence>
<evidence type="ECO:0000313" key="10">
    <source>
        <dbReference type="EMBL" id="KAF4353731.1"/>
    </source>
</evidence>
<dbReference type="InterPro" id="IPR007630">
    <property type="entry name" value="RNA_pol_sigma70_r4"/>
</dbReference>
<comment type="caution">
    <text evidence="10">The sequence shown here is derived from an EMBL/GenBank/DDBJ whole genome shotgun (WGS) entry which is preliminary data.</text>
</comment>
<reference evidence="12 13" key="1">
    <citation type="journal article" date="2020" name="bioRxiv">
        <title>Sequence and annotation of 42 cannabis genomes reveals extensive copy number variation in cannabinoid synthesis and pathogen resistance genes.</title>
        <authorList>
            <person name="Mckernan K.J."/>
            <person name="Helbert Y."/>
            <person name="Kane L.T."/>
            <person name="Ebling H."/>
            <person name="Zhang L."/>
            <person name="Liu B."/>
            <person name="Eaton Z."/>
            <person name="Mclaughlin S."/>
            <person name="Kingan S."/>
            <person name="Baybayan P."/>
            <person name="Concepcion G."/>
            <person name="Jordan M."/>
            <person name="Riva A."/>
            <person name="Barbazuk W."/>
            <person name="Harkins T."/>
        </authorList>
    </citation>
    <scope>NUCLEOTIDE SEQUENCE [LARGE SCALE GENOMIC DNA]</scope>
    <source>
        <strain evidence="12 13">cv. Jamaican Lion 4</strain>
        <strain evidence="11">Father</strain>
        <strain evidence="10">Mother</strain>
        <tissue evidence="10">Leaf</tissue>
    </source>
</reference>
<protein>
    <recommendedName>
        <fullName evidence="14">Sigma factor</fullName>
    </recommendedName>
</protein>
<dbReference type="AlphaFoldDB" id="A0A7J6E5U3"/>
<feature type="domain" description="RNA polymerase sigma-70 region 2" evidence="8">
    <location>
        <begin position="358"/>
        <end position="426"/>
    </location>
</feature>